<keyword evidence="2" id="KW-1185">Reference proteome</keyword>
<dbReference type="Proteomes" id="UP000787672">
    <property type="component" value="Unassembled WGS sequence"/>
</dbReference>
<comment type="caution">
    <text evidence="1">The sequence shown here is derived from an EMBL/GenBank/DDBJ whole genome shotgun (WGS) entry which is preliminary data.</text>
</comment>
<evidence type="ECO:0000313" key="2">
    <source>
        <dbReference type="Proteomes" id="UP000787672"/>
    </source>
</evidence>
<dbReference type="RefSeq" id="WP_216559272.1">
    <property type="nucleotide sequence ID" value="NZ_JAHLQN010000001.1"/>
</dbReference>
<accession>A0ABS6F7D1</accession>
<evidence type="ECO:0008006" key="3">
    <source>
        <dbReference type="Google" id="ProtNLM"/>
    </source>
</evidence>
<evidence type="ECO:0000313" key="1">
    <source>
        <dbReference type="EMBL" id="MBU5626181.1"/>
    </source>
</evidence>
<sequence>MTTNKNTIRYIDETTAQVTKAFQKNSSIFGTDEFKLWREYKAMFPEAVMVTKTIKKNPNKLNITKNMTYENMAAFIREQDDAAEVMKEFQKQINLSKVKANPYRAVLAWFKKKYPDVNDYMNYFEELAAKKSAENDMFAVPAAANF</sequence>
<gene>
    <name evidence="1" type="ORF">KQI82_04495</name>
</gene>
<reference evidence="1 2" key="1">
    <citation type="submission" date="2021-06" db="EMBL/GenBank/DDBJ databases">
        <authorList>
            <person name="Sun Q."/>
            <person name="Li D."/>
        </authorList>
    </citation>
    <scope>NUCLEOTIDE SEQUENCE [LARGE SCALE GENOMIC DNA]</scope>
    <source>
        <strain evidence="1 2">MSJ-2</strain>
    </source>
</reference>
<organism evidence="1 2">
    <name type="scientific">Dysosmobacter acutus</name>
    <dbReference type="NCBI Taxonomy" id="2841504"/>
    <lineage>
        <taxon>Bacteria</taxon>
        <taxon>Bacillati</taxon>
        <taxon>Bacillota</taxon>
        <taxon>Clostridia</taxon>
        <taxon>Eubacteriales</taxon>
        <taxon>Oscillospiraceae</taxon>
        <taxon>Dysosmobacter</taxon>
    </lineage>
</organism>
<protein>
    <recommendedName>
        <fullName evidence="3">RxLR effector protein</fullName>
    </recommendedName>
</protein>
<proteinExistence type="predicted"/>
<dbReference type="EMBL" id="JAHLQN010000001">
    <property type="protein sequence ID" value="MBU5626181.1"/>
    <property type="molecule type" value="Genomic_DNA"/>
</dbReference>
<name>A0ABS6F7D1_9FIRM</name>